<dbReference type="Proteomes" id="UP000192738">
    <property type="component" value="Unassembled WGS sequence"/>
</dbReference>
<dbReference type="NCBIfam" id="NF011652">
    <property type="entry name" value="PRK15070.1"/>
    <property type="match status" value="1"/>
</dbReference>
<comment type="similarity">
    <text evidence="2">Belongs to the PduL family.</text>
</comment>
<dbReference type="EC" id="2.3.1.222" evidence="3"/>
<comment type="catalytic activity">
    <reaction evidence="12">
        <text>propanoyl-CoA + phosphate = propanoyl phosphate + CoA</text>
        <dbReference type="Rhea" id="RHEA:28046"/>
        <dbReference type="ChEBI" id="CHEBI:43474"/>
        <dbReference type="ChEBI" id="CHEBI:57287"/>
        <dbReference type="ChEBI" id="CHEBI:57392"/>
        <dbReference type="ChEBI" id="CHEBI:58933"/>
        <dbReference type="EC" id="2.3.1.222"/>
    </reaction>
</comment>
<comment type="cofactor">
    <cofactor evidence="1">
        <name>Zn(2+)</name>
        <dbReference type="ChEBI" id="CHEBI:29105"/>
    </cofactor>
</comment>
<protein>
    <recommendedName>
        <fullName evidence="4">Phosphate propanoyltransferase</fullName>
        <ecNumber evidence="3">2.3.1.222</ecNumber>
    </recommendedName>
    <alternativeName>
        <fullName evidence="10">Phosphate acyltransferase PduL</fullName>
    </alternativeName>
    <alternativeName>
        <fullName evidence="9">Phosphotransacylase PduL</fullName>
    </alternativeName>
    <alternativeName>
        <fullName evidence="11">Propanediol utilization protein PduL</fullName>
    </alternativeName>
</protein>
<gene>
    <name evidence="13" type="ORF">SAMN04488500_102329</name>
</gene>
<evidence type="ECO:0000313" key="14">
    <source>
        <dbReference type="Proteomes" id="UP000192738"/>
    </source>
</evidence>
<reference evidence="13 14" key="1">
    <citation type="submission" date="2017-04" db="EMBL/GenBank/DDBJ databases">
        <authorList>
            <person name="Afonso C.L."/>
            <person name="Miller P.J."/>
            <person name="Scott M.A."/>
            <person name="Spackman E."/>
            <person name="Goraichik I."/>
            <person name="Dimitrov K.M."/>
            <person name="Suarez D.L."/>
            <person name="Swayne D.E."/>
        </authorList>
    </citation>
    <scope>NUCLEOTIDE SEQUENCE [LARGE SCALE GENOMIC DNA]</scope>
    <source>
        <strain evidence="13 14">DSM 5090</strain>
    </source>
</reference>
<proteinExistence type="inferred from homology"/>
<evidence type="ECO:0000256" key="10">
    <source>
        <dbReference type="ARBA" id="ARBA00030939"/>
    </source>
</evidence>
<keyword evidence="7" id="KW-0862">Zinc</keyword>
<evidence type="ECO:0000256" key="12">
    <source>
        <dbReference type="ARBA" id="ARBA00047589"/>
    </source>
</evidence>
<organism evidence="13 14">
    <name type="scientific">Sporomusa malonica</name>
    <dbReference type="NCBI Taxonomy" id="112901"/>
    <lineage>
        <taxon>Bacteria</taxon>
        <taxon>Bacillati</taxon>
        <taxon>Bacillota</taxon>
        <taxon>Negativicutes</taxon>
        <taxon>Selenomonadales</taxon>
        <taxon>Sporomusaceae</taxon>
        <taxon>Sporomusa</taxon>
    </lineage>
</organism>
<dbReference type="PIRSF" id="PIRSF010130">
    <property type="entry name" value="PduL"/>
    <property type="match status" value="1"/>
</dbReference>
<keyword evidence="5" id="KW-0808">Transferase</keyword>
<evidence type="ECO:0000313" key="13">
    <source>
        <dbReference type="EMBL" id="SMC41675.1"/>
    </source>
</evidence>
<accession>A0A1W1YZP7</accession>
<dbReference type="PANTHER" id="PTHR39453">
    <property type="entry name" value="PHOSPHATE PROPANOYLTRANSFERASE"/>
    <property type="match status" value="1"/>
</dbReference>
<dbReference type="STRING" id="112901.SAMN04488500_102329"/>
<dbReference type="AlphaFoldDB" id="A0A1W1YZP7"/>
<evidence type="ECO:0000256" key="4">
    <source>
        <dbReference type="ARBA" id="ARBA00020837"/>
    </source>
</evidence>
<keyword evidence="8" id="KW-0012">Acyltransferase</keyword>
<name>A0A1W1YZP7_9FIRM</name>
<dbReference type="InterPro" id="IPR008300">
    <property type="entry name" value="PTAC"/>
</dbReference>
<keyword evidence="14" id="KW-1185">Reference proteome</keyword>
<evidence type="ECO:0000256" key="5">
    <source>
        <dbReference type="ARBA" id="ARBA00022679"/>
    </source>
</evidence>
<dbReference type="GO" id="GO:0046872">
    <property type="term" value="F:metal ion binding"/>
    <property type="evidence" value="ECO:0007669"/>
    <property type="project" value="UniProtKB-KW"/>
</dbReference>
<dbReference type="EMBL" id="FWXI01000002">
    <property type="protein sequence ID" value="SMC41675.1"/>
    <property type="molecule type" value="Genomic_DNA"/>
</dbReference>
<dbReference type="GO" id="GO:0016747">
    <property type="term" value="F:acyltransferase activity, transferring groups other than amino-acyl groups"/>
    <property type="evidence" value="ECO:0007669"/>
    <property type="project" value="InterPro"/>
</dbReference>
<evidence type="ECO:0000256" key="7">
    <source>
        <dbReference type="ARBA" id="ARBA00022833"/>
    </source>
</evidence>
<evidence type="ECO:0000256" key="11">
    <source>
        <dbReference type="ARBA" id="ARBA00033077"/>
    </source>
</evidence>
<evidence type="ECO:0000256" key="3">
    <source>
        <dbReference type="ARBA" id="ARBA00012206"/>
    </source>
</evidence>
<dbReference type="Pfam" id="PF06130">
    <property type="entry name" value="PTAC"/>
    <property type="match status" value="1"/>
</dbReference>
<keyword evidence="6" id="KW-0479">Metal-binding</keyword>
<evidence type="ECO:0000256" key="8">
    <source>
        <dbReference type="ARBA" id="ARBA00023315"/>
    </source>
</evidence>
<dbReference type="PANTHER" id="PTHR39453:SF1">
    <property type="entry name" value="PHOSPHATE PROPANOYLTRANSFERASE"/>
    <property type="match status" value="1"/>
</dbReference>
<evidence type="ECO:0000256" key="6">
    <source>
        <dbReference type="ARBA" id="ARBA00022723"/>
    </source>
</evidence>
<evidence type="ECO:0000256" key="9">
    <source>
        <dbReference type="ARBA" id="ARBA00030044"/>
    </source>
</evidence>
<evidence type="ECO:0000256" key="1">
    <source>
        <dbReference type="ARBA" id="ARBA00001947"/>
    </source>
</evidence>
<evidence type="ECO:0000256" key="2">
    <source>
        <dbReference type="ARBA" id="ARBA00007342"/>
    </source>
</evidence>
<sequence length="176" mass="19510">MSRIHLDILFGPGYQLHPYKYVYQPGQYAAEETVDLVTPKATFNNVRVLGPEREQTQVEISITDAIKLGLNVPVRDSGDIKGSPGITLIGPNGLVVIEKGVIAAWRHIHMNLVDASELSVKDRDFVRVQCGGEIRPIILEKVLVRVHDSFVLEMHIDTDEANAAMIANGDLLKIME</sequence>